<dbReference type="SMART" id="SM00882">
    <property type="entry name" value="CoA_trans"/>
    <property type="match status" value="1"/>
</dbReference>
<reference evidence="2 3" key="1">
    <citation type="journal article" date="2015" name="Int. J. Syst. Evol. Microbiol.">
        <title>Amycolatopsis rhabdoformis sp. nov., an actinomycete isolated from a tropical forest soil.</title>
        <authorList>
            <person name="Souza W.R."/>
            <person name="Silva R.E."/>
            <person name="Goodfellow M."/>
            <person name="Busarakam K."/>
            <person name="Figueiro F.S."/>
            <person name="Ferreira D."/>
            <person name="Rodrigues-Filho E."/>
            <person name="Moraes L.A.B."/>
            <person name="Zucchi T.D."/>
        </authorList>
    </citation>
    <scope>NUCLEOTIDE SEQUENCE [LARGE SCALE GENOMIC DNA]</scope>
    <source>
        <strain evidence="2 3">NCIMB 14900</strain>
    </source>
</reference>
<dbReference type="InterPro" id="IPR004165">
    <property type="entry name" value="CoA_trans_fam_I"/>
</dbReference>
<dbReference type="RefSeq" id="WP_326834434.1">
    <property type="nucleotide sequence ID" value="NZ_CP142149.1"/>
</dbReference>
<dbReference type="Proteomes" id="UP001330812">
    <property type="component" value="Chromosome"/>
</dbReference>
<gene>
    <name evidence="2" type="ORF">VSH64_05830</name>
</gene>
<protein>
    <submittedName>
        <fullName evidence="2">CoA-transferase</fullName>
        <ecNumber evidence="2">2.8.3.-</ecNumber>
    </submittedName>
</protein>
<evidence type="ECO:0000313" key="2">
    <source>
        <dbReference type="EMBL" id="WSE31627.1"/>
    </source>
</evidence>
<keyword evidence="2" id="KW-0808">Transferase</keyword>
<sequence>MSESKVLPLAEAVAKFVQPGAFLHLAYNGGRPNAAVAEIIRQFAGTDPGFRISAHGFVNTQHALVAAGLVKKLTVAYAGENFPSPRPNPALQRASADGSVEIENWSIWTLTARLMAQALGVPFLPVRSLAGSTMAQEHGGRDYHEVGPDGAVSPVVTALRPDLVLLHGLAADPAGNVILAPPYGEGAWGSLAARDGVLACVEEIVDDSFIRRHNSLPMIPAHAVRAVCRTPFGSHPYGLQPVGLEGVAGYIEDADFMDELRAAAADPEELARWTKKWITGVRDHDEFLARLGEERLRRLREVKPVVWPPSLATGPTVEERMTLTAARIVGDRITVAGHDVALAGIGFAHLAAWVAVARLRSAGSPVQLAAELGMSGFEPQPGDPYLFAGRNLPTCLQLTDVMTVLGRDMAGPGTSSIAVLGAGQIDAEGNINSTVGADGGFLVGSGGANDVASAADDVVAVVKHSPRRLVEAVPYVTVPGRRVSAIVTSEAVLERRDGRYEITSYVEVAGSDRDTTLRRIVERTGFPVSVAADCRAEPLPDAADLERLRAYDPQRVFLGSVPA</sequence>
<dbReference type="EC" id="2.8.3.-" evidence="2"/>
<dbReference type="EMBL" id="CP142149">
    <property type="protein sequence ID" value="WSE31627.1"/>
    <property type="molecule type" value="Genomic_DNA"/>
</dbReference>
<keyword evidence="3" id="KW-1185">Reference proteome</keyword>
<dbReference type="PANTHER" id="PTHR43293:SF3">
    <property type="entry name" value="CHOLESTEROL RING-CLEAVING HYDROLASE IPDB SUBUNIT"/>
    <property type="match status" value="1"/>
</dbReference>
<dbReference type="Pfam" id="PF01144">
    <property type="entry name" value="CoA_trans"/>
    <property type="match status" value="1"/>
</dbReference>
<comment type="similarity">
    <text evidence="1">Belongs to the 3-oxoacid CoA-transferase subunit B family.</text>
</comment>
<evidence type="ECO:0000313" key="3">
    <source>
        <dbReference type="Proteomes" id="UP001330812"/>
    </source>
</evidence>
<organism evidence="2 3">
    <name type="scientific">Amycolatopsis rhabdoformis</name>
    <dbReference type="NCBI Taxonomy" id="1448059"/>
    <lineage>
        <taxon>Bacteria</taxon>
        <taxon>Bacillati</taxon>
        <taxon>Actinomycetota</taxon>
        <taxon>Actinomycetes</taxon>
        <taxon>Pseudonocardiales</taxon>
        <taxon>Pseudonocardiaceae</taxon>
        <taxon>Amycolatopsis</taxon>
    </lineage>
</organism>
<name>A0ABZ1IBP4_9PSEU</name>
<dbReference type="Gene3D" id="3.40.1080.10">
    <property type="entry name" value="Glutaconate Coenzyme A-transferase"/>
    <property type="match status" value="2"/>
</dbReference>
<accession>A0ABZ1IBP4</accession>
<evidence type="ECO:0000256" key="1">
    <source>
        <dbReference type="ARBA" id="ARBA00007047"/>
    </source>
</evidence>
<dbReference type="GO" id="GO:0016740">
    <property type="term" value="F:transferase activity"/>
    <property type="evidence" value="ECO:0007669"/>
    <property type="project" value="UniProtKB-KW"/>
</dbReference>
<dbReference type="Gene3D" id="3.30.30.40">
    <property type="match status" value="1"/>
</dbReference>
<dbReference type="PANTHER" id="PTHR43293">
    <property type="entry name" value="ACETATE COA-TRANSFERASE YDIF"/>
    <property type="match status" value="1"/>
</dbReference>
<dbReference type="SUPFAM" id="SSF100950">
    <property type="entry name" value="NagB/RpiA/CoA transferase-like"/>
    <property type="match status" value="2"/>
</dbReference>
<dbReference type="InterPro" id="IPR037171">
    <property type="entry name" value="NagB/RpiA_transferase-like"/>
</dbReference>
<proteinExistence type="inferred from homology"/>